<dbReference type="KEGG" id="crs:FQB35_10560"/>
<name>A0A5C0SHQ9_CRATE</name>
<dbReference type="KEGG" id="crs:FQB35_15680"/>
<protein>
    <submittedName>
        <fullName evidence="1">Uncharacterized protein</fullName>
    </submittedName>
</protein>
<dbReference type="AlphaFoldDB" id="A0A5C0SHQ9"/>
<dbReference type="RefSeq" id="WP_148809881.1">
    <property type="nucleotide sequence ID" value="NZ_CP042243.1"/>
</dbReference>
<keyword evidence="3" id="KW-1185">Reference proteome</keyword>
<geneLocation type="plasmid" evidence="3">
    <name>pct01</name>
</geneLocation>
<dbReference type="EMBL" id="CP042243">
    <property type="protein sequence ID" value="QEK12738.1"/>
    <property type="molecule type" value="Genomic_DNA"/>
</dbReference>
<organism evidence="1 3">
    <name type="scientific">Crassaminicella thermophila</name>
    <dbReference type="NCBI Taxonomy" id="2599308"/>
    <lineage>
        <taxon>Bacteria</taxon>
        <taxon>Bacillati</taxon>
        <taxon>Bacillota</taxon>
        <taxon>Clostridia</taxon>
        <taxon>Eubacteriales</taxon>
        <taxon>Clostridiaceae</taxon>
        <taxon>Crassaminicella</taxon>
    </lineage>
</organism>
<evidence type="ECO:0000313" key="1">
    <source>
        <dbReference type="EMBL" id="QEK12738.1"/>
    </source>
</evidence>
<keyword evidence="2" id="KW-0614">Plasmid</keyword>
<proteinExistence type="predicted"/>
<evidence type="ECO:0000313" key="2">
    <source>
        <dbReference type="EMBL" id="QEK13764.1"/>
    </source>
</evidence>
<geneLocation type="plasmid" evidence="2">
    <name>pCT01</name>
</geneLocation>
<sequence length="85" mass="9855">MSIQAHRCNQDNCNGFILAENADYNYEHAMKNNNGILDRCKCTECGKEFVMVVAHVLVEVDEDDMLVDELPQCDIREYEKSQIRK</sequence>
<evidence type="ECO:0000313" key="3">
    <source>
        <dbReference type="Proteomes" id="UP000324646"/>
    </source>
</evidence>
<dbReference type="Proteomes" id="UP000324646">
    <property type="component" value="Chromosome"/>
</dbReference>
<accession>A0A5C0SHQ9</accession>
<gene>
    <name evidence="1" type="ORF">FQB35_10560</name>
    <name evidence="2" type="ORF">FQB35_15680</name>
</gene>
<reference evidence="1 3" key="1">
    <citation type="submission" date="2019-07" db="EMBL/GenBank/DDBJ databases">
        <title>Complete genome of Crassaminicella thermophila SY095.</title>
        <authorList>
            <person name="Li X."/>
        </authorList>
    </citation>
    <scope>NUCLEOTIDE SEQUENCE [LARGE SCALE GENOMIC DNA]</scope>
    <source>
        <strain evidence="1 3">SY095</strain>
        <plasmid evidence="2">pCT01</plasmid>
        <plasmid evidence="3">pct01</plasmid>
    </source>
</reference>
<dbReference type="OrthoDB" id="2619259at2"/>
<dbReference type="Proteomes" id="UP000324646">
    <property type="component" value="Plasmid pCT01"/>
</dbReference>
<dbReference type="EMBL" id="CP042244">
    <property type="protein sequence ID" value="QEK13764.1"/>
    <property type="molecule type" value="Genomic_DNA"/>
</dbReference>